<reference evidence="1 2" key="1">
    <citation type="submission" date="2016-12" db="EMBL/GenBank/DDBJ databases">
        <title>The genomes of Aspergillus section Nigri reveals drivers in fungal speciation.</title>
        <authorList>
            <consortium name="DOE Joint Genome Institute"/>
            <person name="Vesth T.C."/>
            <person name="Nybo J."/>
            <person name="Theobald S."/>
            <person name="Brandl J."/>
            <person name="Frisvad J.C."/>
            <person name="Nielsen K.F."/>
            <person name="Lyhne E.K."/>
            <person name="Kogle M.E."/>
            <person name="Kuo A."/>
            <person name="Riley R."/>
            <person name="Clum A."/>
            <person name="Nolan M."/>
            <person name="Lipzen A."/>
            <person name="Salamov A."/>
            <person name="Henrissat B."/>
            <person name="Wiebenga A."/>
            <person name="De Vries R.P."/>
            <person name="Grigoriev I.V."/>
            <person name="Mortensen U.H."/>
            <person name="Andersen M.R."/>
            <person name="Baker S.E."/>
        </authorList>
    </citation>
    <scope>NUCLEOTIDE SEQUENCE [LARGE SCALE GENOMIC DNA]</scope>
    <source>
        <strain evidence="1 2">CBS 117.55</strain>
    </source>
</reference>
<dbReference type="InterPro" id="IPR029063">
    <property type="entry name" value="SAM-dependent_MTases_sf"/>
</dbReference>
<dbReference type="VEuPathDB" id="FungiDB:BO70DRAFT_425246"/>
<dbReference type="InterPro" id="IPR052356">
    <property type="entry name" value="Thiol_S-MT"/>
</dbReference>
<dbReference type="EMBL" id="MSFL01000001">
    <property type="protein sequence ID" value="PWY92567.1"/>
    <property type="molecule type" value="Genomic_DNA"/>
</dbReference>
<dbReference type="CDD" id="cd02440">
    <property type="entry name" value="AdoMet_MTases"/>
    <property type="match status" value="1"/>
</dbReference>
<dbReference type="PANTHER" id="PTHR45036">
    <property type="entry name" value="METHYLTRANSFERASE LIKE 7B"/>
    <property type="match status" value="1"/>
</dbReference>
<protein>
    <submittedName>
        <fullName evidence="1">S-adenosyl-L-methionine-dependent methyltransferase</fullName>
    </submittedName>
</protein>
<name>A0A317X4W8_9EURO</name>
<evidence type="ECO:0000313" key="1">
    <source>
        <dbReference type="EMBL" id="PWY92567.1"/>
    </source>
</evidence>
<dbReference type="STRING" id="1448321.A0A317X4W8"/>
<keyword evidence="1" id="KW-0489">Methyltransferase</keyword>
<sequence>MGLHLKERLTSYIEPYQPLLNAIKYHWVAYKTRQGATSSIQDRAFADWYKDMSPLHTNYENTTGLPSLAAAARGTVLELGPGPGNQLQRYNASAITRLYGVECNLEFTEVLQARITEAHLDDIYTPIFCDIQDADALERHGIVEGSLDCVTSFQVLCCIRDPNAVVSTLWKLLKPGGELIFWEHGANADWVTYLVQKFWSLVWPTARGGCHLDRRTVDILLQSADWEVVELNYEGEKWHIMPRASGRLRKLVLE</sequence>
<dbReference type="Gene3D" id="3.40.50.150">
    <property type="entry name" value="Vaccinia Virus protein VP39"/>
    <property type="match status" value="1"/>
</dbReference>
<dbReference type="RefSeq" id="XP_025404306.1">
    <property type="nucleotide sequence ID" value="XM_025547664.1"/>
</dbReference>
<dbReference type="GO" id="GO:0032259">
    <property type="term" value="P:methylation"/>
    <property type="evidence" value="ECO:0007669"/>
    <property type="project" value="UniProtKB-KW"/>
</dbReference>
<gene>
    <name evidence="1" type="ORF">BO70DRAFT_425246</name>
</gene>
<keyword evidence="1" id="KW-0808">Transferase</keyword>
<dbReference type="Proteomes" id="UP000247233">
    <property type="component" value="Unassembled WGS sequence"/>
</dbReference>
<dbReference type="OrthoDB" id="540004at2759"/>
<proteinExistence type="predicted"/>
<keyword evidence="2" id="KW-1185">Reference proteome</keyword>
<dbReference type="SUPFAM" id="SSF53335">
    <property type="entry name" value="S-adenosyl-L-methionine-dependent methyltransferases"/>
    <property type="match status" value="1"/>
</dbReference>
<dbReference type="Pfam" id="PF13489">
    <property type="entry name" value="Methyltransf_23"/>
    <property type="match status" value="1"/>
</dbReference>
<dbReference type="GeneID" id="37069901"/>
<accession>A0A317X4W8</accession>
<organism evidence="1 2">
    <name type="scientific">Aspergillus heteromorphus CBS 117.55</name>
    <dbReference type="NCBI Taxonomy" id="1448321"/>
    <lineage>
        <taxon>Eukaryota</taxon>
        <taxon>Fungi</taxon>
        <taxon>Dikarya</taxon>
        <taxon>Ascomycota</taxon>
        <taxon>Pezizomycotina</taxon>
        <taxon>Eurotiomycetes</taxon>
        <taxon>Eurotiomycetidae</taxon>
        <taxon>Eurotiales</taxon>
        <taxon>Aspergillaceae</taxon>
        <taxon>Aspergillus</taxon>
        <taxon>Aspergillus subgen. Circumdati</taxon>
    </lineage>
</organism>
<evidence type="ECO:0000313" key="2">
    <source>
        <dbReference type="Proteomes" id="UP000247233"/>
    </source>
</evidence>
<dbReference type="AlphaFoldDB" id="A0A317X4W8"/>
<comment type="caution">
    <text evidence="1">The sequence shown here is derived from an EMBL/GenBank/DDBJ whole genome shotgun (WGS) entry which is preliminary data.</text>
</comment>
<dbReference type="PANTHER" id="PTHR45036:SF1">
    <property type="entry name" value="METHYLTRANSFERASE LIKE 7A"/>
    <property type="match status" value="1"/>
</dbReference>
<dbReference type="GO" id="GO:0008168">
    <property type="term" value="F:methyltransferase activity"/>
    <property type="evidence" value="ECO:0007669"/>
    <property type="project" value="UniProtKB-KW"/>
</dbReference>